<accession>A0A8D9BKQ7</accession>
<proteinExistence type="predicted"/>
<dbReference type="EMBL" id="HBUF01651130">
    <property type="protein sequence ID" value="CAG6786963.1"/>
    <property type="molecule type" value="Transcribed_RNA"/>
</dbReference>
<organism evidence="1">
    <name type="scientific">Cacopsylla melanoneura</name>
    <dbReference type="NCBI Taxonomy" id="428564"/>
    <lineage>
        <taxon>Eukaryota</taxon>
        <taxon>Metazoa</taxon>
        <taxon>Ecdysozoa</taxon>
        <taxon>Arthropoda</taxon>
        <taxon>Hexapoda</taxon>
        <taxon>Insecta</taxon>
        <taxon>Pterygota</taxon>
        <taxon>Neoptera</taxon>
        <taxon>Paraneoptera</taxon>
        <taxon>Hemiptera</taxon>
        <taxon>Sternorrhyncha</taxon>
        <taxon>Psylloidea</taxon>
        <taxon>Psyllidae</taxon>
        <taxon>Psyllinae</taxon>
        <taxon>Cacopsylla</taxon>
    </lineage>
</organism>
<protein>
    <submittedName>
        <fullName evidence="1">Uncharacterized protein</fullName>
    </submittedName>
</protein>
<evidence type="ECO:0000313" key="1">
    <source>
        <dbReference type="EMBL" id="CAG6786963.1"/>
    </source>
</evidence>
<name>A0A8D9BKQ7_9HEMI</name>
<dbReference type="AlphaFoldDB" id="A0A8D9BKQ7"/>
<reference evidence="1" key="1">
    <citation type="submission" date="2021-05" db="EMBL/GenBank/DDBJ databases">
        <authorList>
            <person name="Alioto T."/>
            <person name="Alioto T."/>
            <person name="Gomez Garrido J."/>
        </authorList>
    </citation>
    <scope>NUCLEOTIDE SEQUENCE</scope>
</reference>
<sequence>MKLQNFELCPIKPEYRFVNNLLYFRRIGPWSTHVTEKNIALFTKCLLALHNSYTKLNIARPFSSSSTSYSTTHKNLDAQHNRARSQVRSVTRATHYFLF</sequence>